<organism evidence="2 3">
    <name type="scientific">Glutamicibacter creatinolyticus</name>
    <dbReference type="NCBI Taxonomy" id="162496"/>
    <lineage>
        <taxon>Bacteria</taxon>
        <taxon>Bacillati</taxon>
        <taxon>Actinomycetota</taxon>
        <taxon>Actinomycetes</taxon>
        <taxon>Micrococcales</taxon>
        <taxon>Micrococcaceae</taxon>
        <taxon>Glutamicibacter</taxon>
    </lineage>
</organism>
<evidence type="ECO:0000313" key="2">
    <source>
        <dbReference type="EMBL" id="QCY46881.1"/>
    </source>
</evidence>
<keyword evidence="3" id="KW-1185">Reference proteome</keyword>
<dbReference type="EMBL" id="CP034412">
    <property type="protein sequence ID" value="QCY46881.1"/>
    <property type="molecule type" value="Genomic_DNA"/>
</dbReference>
<dbReference type="Pfam" id="PF13460">
    <property type="entry name" value="NAD_binding_10"/>
    <property type="match status" value="1"/>
</dbReference>
<dbReference type="Proteomes" id="UP000307000">
    <property type="component" value="Chromosome"/>
</dbReference>
<accession>A0A5B7WS22</accession>
<dbReference type="PANTHER" id="PTHR12126:SF11">
    <property type="entry name" value="NADH DEHYDROGENASE [UBIQUINONE] 1 ALPHA SUBCOMPLEX SUBUNIT 9, MITOCHONDRIAL"/>
    <property type="match status" value="1"/>
</dbReference>
<dbReference type="SUPFAM" id="SSF51735">
    <property type="entry name" value="NAD(P)-binding Rossmann-fold domains"/>
    <property type="match status" value="1"/>
</dbReference>
<dbReference type="InterPro" id="IPR036291">
    <property type="entry name" value="NAD(P)-bd_dom_sf"/>
</dbReference>
<dbReference type="Gene3D" id="3.40.50.720">
    <property type="entry name" value="NAD(P)-binding Rossmann-like Domain"/>
    <property type="match status" value="1"/>
</dbReference>
<protein>
    <submittedName>
        <fullName evidence="2">NAD(P)-dependent oxidoreductase</fullName>
    </submittedName>
</protein>
<dbReference type="RefSeq" id="WP_138926031.1">
    <property type="nucleotide sequence ID" value="NZ_CP034412.1"/>
</dbReference>
<proteinExistence type="predicted"/>
<sequence>MSRIAVTGASGYLGGRLVPLLLERGHQVKVLTRHPESLRDVPWRSQVQVVQGDLTDPQAAAELCAGTDTCYYLVHSMAATSNFAEVEQRCAQVMARAARDAGVGQLVYLSGLHPDGELSRHLSSRVNVGRILESSGVPTLTLQAGLVIGSGSASFEMVRHLTDVLPVMPAPRWVRNMVQPIAVRDALHYLSRAAELSEPAGGRYDIGGPQAHSYAELMQLYAQAAGIRRPKIIALPVLTPWLAAQWVNLVTPIPRSLAIPLVESLQHDCVVRSRAIDELIPPPSEGLTSYPQAVHLALDKIKADAVETSWAGAHPVSAPGESLPSDPQWAGRRVYVDRRERETTATPRQLFTVISSLGGENGYYSLPLAWKLRGVMDKLVGGVGLNRGRRSRSRLALGDVVDWWRVEALDEQRMLRLRAEMKVPGRAWLEFSFEPRGDHLLYVQRAIFFPRSLAGRLYWWSLVPFHGIIFTSMARSITRDAERLPIEQSASPAAAAPTDPPRS</sequence>
<gene>
    <name evidence="2" type="ORF">GcLGCM259_1140</name>
</gene>
<evidence type="ECO:0000259" key="1">
    <source>
        <dbReference type="Pfam" id="PF13460"/>
    </source>
</evidence>
<dbReference type="AlphaFoldDB" id="A0A5B7WS22"/>
<dbReference type="PANTHER" id="PTHR12126">
    <property type="entry name" value="NADH-UBIQUINONE OXIDOREDUCTASE 39 KDA SUBUNIT-RELATED"/>
    <property type="match status" value="1"/>
</dbReference>
<dbReference type="GO" id="GO:0044877">
    <property type="term" value="F:protein-containing complex binding"/>
    <property type="evidence" value="ECO:0007669"/>
    <property type="project" value="TreeGrafter"/>
</dbReference>
<dbReference type="Pfam" id="PF11066">
    <property type="entry name" value="DUF2867"/>
    <property type="match status" value="1"/>
</dbReference>
<name>A0A5B7WS22_9MICC</name>
<feature type="domain" description="NAD(P)-binding" evidence="1">
    <location>
        <begin position="8"/>
        <end position="122"/>
    </location>
</feature>
<dbReference type="InterPro" id="IPR051207">
    <property type="entry name" value="ComplexI_NDUFA9_subunit"/>
</dbReference>
<dbReference type="KEGG" id="gcr:GcLGCM259_1140"/>
<reference evidence="2 3" key="1">
    <citation type="submission" date="2018-12" db="EMBL/GenBank/DDBJ databases">
        <title>Complete Genome Sequence of Glutamicibacter creatinolyticus strain LGCM259,isolated from an abscess of a 12-year-old mare in Italy.</title>
        <authorList>
            <person name="Santos R.G."/>
            <person name="Silva A.L."/>
            <person name="Seyffert N."/>
            <person name="Castro T.L.P."/>
            <person name="Attili A.R."/>
            <person name="Rifici C."/>
            <person name="Mazzullo G."/>
            <person name="Brenig B."/>
            <person name="Venanzi F."/>
            <person name="Azevedo V."/>
        </authorList>
    </citation>
    <scope>NUCLEOTIDE SEQUENCE [LARGE SCALE GENOMIC DNA]</scope>
    <source>
        <strain evidence="2 3">LGCM 259</strain>
    </source>
</reference>
<evidence type="ECO:0000313" key="3">
    <source>
        <dbReference type="Proteomes" id="UP000307000"/>
    </source>
</evidence>
<dbReference type="InterPro" id="IPR016040">
    <property type="entry name" value="NAD(P)-bd_dom"/>
</dbReference>
<dbReference type="InterPro" id="IPR021295">
    <property type="entry name" value="DUF2867"/>
</dbReference>